<organism evidence="10 11">
    <name type="scientific">Heterodera trifolii</name>
    <dbReference type="NCBI Taxonomy" id="157864"/>
    <lineage>
        <taxon>Eukaryota</taxon>
        <taxon>Metazoa</taxon>
        <taxon>Ecdysozoa</taxon>
        <taxon>Nematoda</taxon>
        <taxon>Chromadorea</taxon>
        <taxon>Rhabditida</taxon>
        <taxon>Tylenchina</taxon>
        <taxon>Tylenchomorpha</taxon>
        <taxon>Tylenchoidea</taxon>
        <taxon>Heteroderidae</taxon>
        <taxon>Heteroderinae</taxon>
        <taxon>Heterodera</taxon>
    </lineage>
</organism>
<dbReference type="GO" id="GO:0005524">
    <property type="term" value="F:ATP binding"/>
    <property type="evidence" value="ECO:0007669"/>
    <property type="project" value="UniProtKB-KW"/>
</dbReference>
<keyword evidence="5 8" id="KW-0067">ATP-binding</keyword>
<sequence>MSDVPEDANENCPGTASANAGKTSACAGCPNQSACSTGERAVDPDIALITQRLAGVKHKLLILSGKGGVGKSTVTASLAYAIANLQDGAKPFKVWRHFTPRMFGCEENSVQNSDQGWTPIFVQDNLFVMSIAFLLDTRDEAIIWRGPRKNALIKQFLRDVDWGELDFLIIDTPPGTSDEHISIVQMLLQASFLDGAVIVTTPQEISLLDVRKEVNFCVKTKVPVLGVVENMCQFVCPCCSTASQLFPNTTGGAKKMCADLSLELLAQLPLDPRLAKSLDEGQSYFEHFADSPVAKQFGDLANLLVNKCKTNRERTEINGETN</sequence>
<evidence type="ECO:0000256" key="7">
    <source>
        <dbReference type="ARBA" id="ARBA00023014"/>
    </source>
</evidence>
<dbReference type="PANTHER" id="PTHR23264">
    <property type="entry name" value="NUCLEOTIDE-BINDING PROTEIN NBP35 YEAST -RELATED"/>
    <property type="match status" value="1"/>
</dbReference>
<comment type="similarity">
    <text evidence="8">Belongs to the Mrp/NBP35 ATP-binding proteins family. NUBP1/NBP35 subfamily.</text>
</comment>
<dbReference type="GO" id="GO:0051539">
    <property type="term" value="F:4 iron, 4 sulfur cluster binding"/>
    <property type="evidence" value="ECO:0007669"/>
    <property type="project" value="UniProtKB-UniRule"/>
</dbReference>
<dbReference type="HAMAP" id="MF_03038">
    <property type="entry name" value="NUBP1"/>
    <property type="match status" value="1"/>
</dbReference>
<comment type="caution">
    <text evidence="10">The sequence shown here is derived from an EMBL/GenBank/DDBJ whole genome shotgun (WGS) entry which is preliminary data.</text>
</comment>
<dbReference type="HAMAP" id="MF_02040">
    <property type="entry name" value="Mrp_NBP35"/>
    <property type="match status" value="1"/>
</dbReference>
<dbReference type="InterPro" id="IPR033756">
    <property type="entry name" value="YlxH/NBP35"/>
</dbReference>
<keyword evidence="2 8" id="KW-0963">Cytoplasm</keyword>
<dbReference type="InterPro" id="IPR000808">
    <property type="entry name" value="Mrp-like_CS"/>
</dbReference>
<dbReference type="EMBL" id="JBICBT010001134">
    <property type="protein sequence ID" value="KAL3081482.1"/>
    <property type="molecule type" value="Genomic_DNA"/>
</dbReference>
<feature type="binding site" evidence="8">
    <location>
        <position position="239"/>
    </location>
    <ligand>
        <name>[4Fe-4S] cluster</name>
        <dbReference type="ChEBI" id="CHEBI:49883"/>
        <label>2</label>
        <note>ligand shared with heterodimeric partner</note>
    </ligand>
</feature>
<evidence type="ECO:0000256" key="3">
    <source>
        <dbReference type="ARBA" id="ARBA00022723"/>
    </source>
</evidence>
<feature type="binding site" evidence="8">
    <location>
        <position position="26"/>
    </location>
    <ligand>
        <name>[4Fe-4S] cluster</name>
        <dbReference type="ChEBI" id="CHEBI:49883"/>
        <label>1</label>
    </ligand>
</feature>
<dbReference type="Pfam" id="PF10609">
    <property type="entry name" value="ParA"/>
    <property type="match status" value="1"/>
</dbReference>
<protein>
    <recommendedName>
        <fullName evidence="8">Cytosolic Fe-S cluster assembly factor NUBP1 homolog</fullName>
    </recommendedName>
</protein>
<evidence type="ECO:0000256" key="1">
    <source>
        <dbReference type="ARBA" id="ARBA00022485"/>
    </source>
</evidence>
<feature type="binding site" evidence="8">
    <location>
        <begin position="65"/>
        <end position="72"/>
    </location>
    <ligand>
        <name>ATP</name>
        <dbReference type="ChEBI" id="CHEBI:30616"/>
    </ligand>
</feature>
<evidence type="ECO:0000256" key="5">
    <source>
        <dbReference type="ARBA" id="ARBA00022840"/>
    </source>
</evidence>
<dbReference type="Gene3D" id="3.40.50.300">
    <property type="entry name" value="P-loop containing nucleotide triphosphate hydrolases"/>
    <property type="match status" value="1"/>
</dbReference>
<dbReference type="SUPFAM" id="SSF52540">
    <property type="entry name" value="P-loop containing nucleoside triphosphate hydrolases"/>
    <property type="match status" value="1"/>
</dbReference>
<dbReference type="InterPro" id="IPR027417">
    <property type="entry name" value="P-loop_NTPase"/>
</dbReference>
<name>A0ABD2ITM9_9BILA</name>
<evidence type="ECO:0000256" key="2">
    <source>
        <dbReference type="ARBA" id="ARBA00022490"/>
    </source>
</evidence>
<feature type="compositionally biased region" description="Polar residues" evidence="9">
    <location>
        <begin position="12"/>
        <end position="22"/>
    </location>
</feature>
<proteinExistence type="inferred from homology"/>
<keyword evidence="4 8" id="KW-0547">Nucleotide-binding</keyword>
<dbReference type="PROSITE" id="PS01215">
    <property type="entry name" value="MRP"/>
    <property type="match status" value="1"/>
</dbReference>
<evidence type="ECO:0000256" key="6">
    <source>
        <dbReference type="ARBA" id="ARBA00023004"/>
    </source>
</evidence>
<dbReference type="InterPro" id="IPR019591">
    <property type="entry name" value="Mrp/NBP35_ATP-bd"/>
</dbReference>
<dbReference type="Proteomes" id="UP001620626">
    <property type="component" value="Unassembled WGS sequence"/>
</dbReference>
<keyword evidence="3 8" id="KW-0479">Metal-binding</keyword>
<feature type="binding site" evidence="8">
    <location>
        <position position="35"/>
    </location>
    <ligand>
        <name>[4Fe-4S] cluster</name>
        <dbReference type="ChEBI" id="CHEBI:49883"/>
        <label>1</label>
    </ligand>
</feature>
<reference evidence="10 11" key="1">
    <citation type="submission" date="2024-10" db="EMBL/GenBank/DDBJ databases">
        <authorList>
            <person name="Kim D."/>
        </authorList>
    </citation>
    <scope>NUCLEOTIDE SEQUENCE [LARGE SCALE GENOMIC DNA]</scope>
    <source>
        <strain evidence="10">BH-2024</strain>
    </source>
</reference>
<dbReference type="PANTHER" id="PTHR23264:SF35">
    <property type="entry name" value="CYTOSOLIC FE-S CLUSTER ASSEMBLY FACTOR NUBP1"/>
    <property type="match status" value="1"/>
</dbReference>
<keyword evidence="11" id="KW-1185">Reference proteome</keyword>
<comment type="cofactor">
    <cofactor evidence="8">
        <name>[4Fe-4S] cluster</name>
        <dbReference type="ChEBI" id="CHEBI:49883"/>
    </cofactor>
    <text evidence="8">Binds 4 [4Fe-4S] clusters per heterotetramer. Contains two stable clusters in the N-termini of NUBP1 and two labile, bridging clusters between subunits of the NUBP1-NUBP2 heterotetramer.</text>
</comment>
<dbReference type="GO" id="GO:0016226">
    <property type="term" value="P:iron-sulfur cluster assembly"/>
    <property type="evidence" value="ECO:0007669"/>
    <property type="project" value="UniProtKB-UniRule"/>
</dbReference>
<feature type="binding site" evidence="8">
    <location>
        <position position="12"/>
    </location>
    <ligand>
        <name>[4Fe-4S] cluster</name>
        <dbReference type="ChEBI" id="CHEBI:49883"/>
        <label>1</label>
    </ligand>
</feature>
<dbReference type="InterPro" id="IPR028601">
    <property type="entry name" value="NUBP1/Nbp35"/>
</dbReference>
<evidence type="ECO:0000313" key="11">
    <source>
        <dbReference type="Proteomes" id="UP001620626"/>
    </source>
</evidence>
<evidence type="ECO:0000256" key="4">
    <source>
        <dbReference type="ARBA" id="ARBA00022741"/>
    </source>
</evidence>
<dbReference type="GO" id="GO:0046872">
    <property type="term" value="F:metal ion binding"/>
    <property type="evidence" value="ECO:0007669"/>
    <property type="project" value="UniProtKB-KW"/>
</dbReference>
<comment type="subunit">
    <text evidence="8">Heterotetramer of 2 NUBP1 and 2 NUBP2 chains.</text>
</comment>
<evidence type="ECO:0000256" key="8">
    <source>
        <dbReference type="HAMAP-Rule" id="MF_03038"/>
    </source>
</evidence>
<comment type="function">
    <text evidence="8">Component of the cytosolic iron-sulfur (Fe/S) protein assembly (CIA) machinery. Required for maturation of extramitochondrial Fe-S proteins. The NUBP1-NUBP2 heterotetramer forms a Fe-S scaffold complex, mediating the de novo assembly of an Fe-S cluster and its transfer to target apoproteins.</text>
</comment>
<comment type="subcellular location">
    <subcellularLocation>
        <location evidence="8">Cytoplasm</location>
    </subcellularLocation>
</comment>
<feature type="region of interest" description="Disordered" evidence="9">
    <location>
        <begin position="1"/>
        <end position="25"/>
    </location>
</feature>
<keyword evidence="7 8" id="KW-0411">Iron-sulfur</keyword>
<evidence type="ECO:0000256" key="9">
    <source>
        <dbReference type="SAM" id="MobiDB-lite"/>
    </source>
</evidence>
<keyword evidence="1 8" id="KW-0004">4Fe-4S</keyword>
<dbReference type="GO" id="GO:0005737">
    <property type="term" value="C:cytoplasm"/>
    <property type="evidence" value="ECO:0007669"/>
    <property type="project" value="UniProtKB-SubCell"/>
</dbReference>
<accession>A0ABD2ITM9</accession>
<feature type="binding site" evidence="8">
    <location>
        <position position="29"/>
    </location>
    <ligand>
        <name>[4Fe-4S] cluster</name>
        <dbReference type="ChEBI" id="CHEBI:49883"/>
        <label>1</label>
    </ligand>
</feature>
<dbReference type="AlphaFoldDB" id="A0ABD2ITM9"/>
<feature type="binding site" evidence="8">
    <location>
        <position position="236"/>
    </location>
    <ligand>
        <name>[4Fe-4S] cluster</name>
        <dbReference type="ChEBI" id="CHEBI:49883"/>
        <label>2</label>
        <note>ligand shared with heterodimeric partner</note>
    </ligand>
</feature>
<evidence type="ECO:0000313" key="10">
    <source>
        <dbReference type="EMBL" id="KAL3081482.1"/>
    </source>
</evidence>
<gene>
    <name evidence="10" type="ORF">niasHT_036546</name>
</gene>
<dbReference type="CDD" id="cd02037">
    <property type="entry name" value="Mrp_NBP35"/>
    <property type="match status" value="1"/>
</dbReference>
<keyword evidence="6 8" id="KW-0408">Iron</keyword>